<organism evidence="2 3">
    <name type="scientific">Ruthenibacterium intestinale</name>
    <dbReference type="NCBI Taxonomy" id="3133163"/>
    <lineage>
        <taxon>Bacteria</taxon>
        <taxon>Bacillati</taxon>
        <taxon>Bacillota</taxon>
        <taxon>Clostridia</taxon>
        <taxon>Eubacteriales</taxon>
        <taxon>Oscillospiraceae</taxon>
        <taxon>Ruthenibacterium</taxon>
    </lineage>
</organism>
<keyword evidence="3" id="KW-1185">Reference proteome</keyword>
<name>A0ABV1GIZ9_9FIRM</name>
<proteinExistence type="predicted"/>
<feature type="compositionally biased region" description="Polar residues" evidence="1">
    <location>
        <begin position="160"/>
        <end position="170"/>
    </location>
</feature>
<evidence type="ECO:0008006" key="4">
    <source>
        <dbReference type="Google" id="ProtNLM"/>
    </source>
</evidence>
<accession>A0ABV1GIZ9</accession>
<dbReference type="NCBIfam" id="NF047353">
    <property type="entry name" value="tube_lmo2291"/>
    <property type="match status" value="1"/>
</dbReference>
<evidence type="ECO:0000256" key="1">
    <source>
        <dbReference type="SAM" id="MobiDB-lite"/>
    </source>
</evidence>
<evidence type="ECO:0000313" key="3">
    <source>
        <dbReference type="Proteomes" id="UP001477672"/>
    </source>
</evidence>
<comment type="caution">
    <text evidence="2">The sequence shown here is derived from an EMBL/GenBank/DDBJ whole genome shotgun (WGS) entry which is preliminary data.</text>
</comment>
<evidence type="ECO:0000313" key="2">
    <source>
        <dbReference type="EMBL" id="MEQ2521829.1"/>
    </source>
</evidence>
<sequence>MKLSELMAEVELQPDFEGVVTADDYVLAIGLAGSETGPGDYLVAQEGISEHSGAMSAQTAENTYIRGGTQSTKTGTTRTINVTGDRYVGDAFQDALTAHALKFGTGQAVIKPYVYFNIITGKGEQGLVSIVIDEDPSGAAGNNAGFKATLTAKGTPKEYNYTQSLSTMNSKPDAEESQT</sequence>
<feature type="region of interest" description="Disordered" evidence="1">
    <location>
        <begin position="160"/>
        <end position="179"/>
    </location>
</feature>
<dbReference type="Proteomes" id="UP001477672">
    <property type="component" value="Unassembled WGS sequence"/>
</dbReference>
<dbReference type="RefSeq" id="WP_349217303.1">
    <property type="nucleotide sequence ID" value="NZ_JBBMFA010000116.1"/>
</dbReference>
<protein>
    <recommendedName>
        <fullName evidence="4">Phage tail protein</fullName>
    </recommendedName>
</protein>
<dbReference type="EMBL" id="JBBMFA010000116">
    <property type="protein sequence ID" value="MEQ2521829.1"/>
    <property type="molecule type" value="Genomic_DNA"/>
</dbReference>
<reference evidence="2 3" key="1">
    <citation type="submission" date="2024-03" db="EMBL/GenBank/DDBJ databases">
        <title>Human intestinal bacterial collection.</title>
        <authorList>
            <person name="Pauvert C."/>
            <person name="Hitch T.C.A."/>
            <person name="Clavel T."/>
        </authorList>
    </citation>
    <scope>NUCLEOTIDE SEQUENCE [LARGE SCALE GENOMIC DNA]</scope>
    <source>
        <strain evidence="2 3">CLA-JM-H11</strain>
    </source>
</reference>
<gene>
    <name evidence="2" type="ORF">WMO24_15535</name>
</gene>